<dbReference type="Proteomes" id="UP000053660">
    <property type="component" value="Unassembled WGS sequence"/>
</dbReference>
<keyword evidence="3" id="KW-1185">Reference proteome</keyword>
<reference evidence="2 3" key="1">
    <citation type="submission" date="2014-03" db="EMBL/GenBank/DDBJ databases">
        <title>Draft genome of the hookworm Oesophagostomum dentatum.</title>
        <authorList>
            <person name="Mitreva M."/>
        </authorList>
    </citation>
    <scope>NUCLEOTIDE SEQUENCE [LARGE SCALE GENOMIC DNA]</scope>
    <source>
        <strain evidence="2 3">OD-Hann</strain>
    </source>
</reference>
<protein>
    <submittedName>
        <fullName evidence="2">Uncharacterized protein</fullName>
    </submittedName>
</protein>
<dbReference type="AlphaFoldDB" id="A0A0B1SKM6"/>
<proteinExistence type="predicted"/>
<gene>
    <name evidence="2" type="ORF">OESDEN_16233</name>
</gene>
<name>A0A0B1SKM6_OESDE</name>
<feature type="region of interest" description="Disordered" evidence="1">
    <location>
        <begin position="1"/>
        <end position="30"/>
    </location>
</feature>
<evidence type="ECO:0000256" key="1">
    <source>
        <dbReference type="SAM" id="MobiDB-lite"/>
    </source>
</evidence>
<evidence type="ECO:0000313" key="2">
    <source>
        <dbReference type="EMBL" id="KHJ84057.1"/>
    </source>
</evidence>
<accession>A0A0B1SKM6</accession>
<dbReference type="OrthoDB" id="5874823at2759"/>
<evidence type="ECO:0000313" key="3">
    <source>
        <dbReference type="Proteomes" id="UP000053660"/>
    </source>
</evidence>
<feature type="compositionally biased region" description="Low complexity" evidence="1">
    <location>
        <begin position="11"/>
        <end position="21"/>
    </location>
</feature>
<sequence>MRFGDEDVHRSSLGSSDSHSSVARSEDYSQDYVAEEDETVIYQCTSPVSALPPTGPTTVPVNFNPYLTYRNYNDLAILTSRWNRTVNFDTN</sequence>
<organism evidence="2 3">
    <name type="scientific">Oesophagostomum dentatum</name>
    <name type="common">Nodular worm</name>
    <dbReference type="NCBI Taxonomy" id="61180"/>
    <lineage>
        <taxon>Eukaryota</taxon>
        <taxon>Metazoa</taxon>
        <taxon>Ecdysozoa</taxon>
        <taxon>Nematoda</taxon>
        <taxon>Chromadorea</taxon>
        <taxon>Rhabditida</taxon>
        <taxon>Rhabditina</taxon>
        <taxon>Rhabditomorpha</taxon>
        <taxon>Strongyloidea</taxon>
        <taxon>Strongylidae</taxon>
        <taxon>Oesophagostomum</taxon>
    </lineage>
</organism>
<feature type="compositionally biased region" description="Basic and acidic residues" evidence="1">
    <location>
        <begin position="1"/>
        <end position="10"/>
    </location>
</feature>
<dbReference type="EMBL" id="KN570394">
    <property type="protein sequence ID" value="KHJ84057.1"/>
    <property type="molecule type" value="Genomic_DNA"/>
</dbReference>